<organism evidence="1 2">
    <name type="scientific">Eumeta variegata</name>
    <name type="common">Bagworm moth</name>
    <name type="synonym">Eumeta japonica</name>
    <dbReference type="NCBI Taxonomy" id="151549"/>
    <lineage>
        <taxon>Eukaryota</taxon>
        <taxon>Metazoa</taxon>
        <taxon>Ecdysozoa</taxon>
        <taxon>Arthropoda</taxon>
        <taxon>Hexapoda</taxon>
        <taxon>Insecta</taxon>
        <taxon>Pterygota</taxon>
        <taxon>Neoptera</taxon>
        <taxon>Endopterygota</taxon>
        <taxon>Lepidoptera</taxon>
        <taxon>Glossata</taxon>
        <taxon>Ditrysia</taxon>
        <taxon>Tineoidea</taxon>
        <taxon>Psychidae</taxon>
        <taxon>Oiketicinae</taxon>
        <taxon>Eumeta</taxon>
    </lineage>
</organism>
<protein>
    <submittedName>
        <fullName evidence="1">Uncharacterized protein</fullName>
    </submittedName>
</protein>
<dbReference type="AlphaFoldDB" id="A0A4C1T8U7"/>
<accession>A0A4C1T8U7</accession>
<name>A0A4C1T8U7_EUMVA</name>
<keyword evidence="2" id="KW-1185">Reference proteome</keyword>
<comment type="caution">
    <text evidence="1">The sequence shown here is derived from an EMBL/GenBank/DDBJ whole genome shotgun (WGS) entry which is preliminary data.</text>
</comment>
<evidence type="ECO:0000313" key="2">
    <source>
        <dbReference type="Proteomes" id="UP000299102"/>
    </source>
</evidence>
<reference evidence="1 2" key="1">
    <citation type="journal article" date="2019" name="Commun. Biol.">
        <title>The bagworm genome reveals a unique fibroin gene that provides high tensile strength.</title>
        <authorList>
            <person name="Kono N."/>
            <person name="Nakamura H."/>
            <person name="Ohtoshi R."/>
            <person name="Tomita M."/>
            <person name="Numata K."/>
            <person name="Arakawa K."/>
        </authorList>
    </citation>
    <scope>NUCLEOTIDE SEQUENCE [LARGE SCALE GENOMIC DNA]</scope>
</reference>
<sequence length="223" mass="25057">MTFSPNGYTTIDFLSCLQIENAGTRFNVDRLFLCGGTDFTLPYPTLEKYNLKGVGRKKKRSTNSSETLGSFQDVTRAHGRPVRAISTERFRNTANVTTTYDIYLVEPTKDFFRKFKSPRSCKNFPYAMNDYRLPVSEGRLGNPRSGVHGQAHKPPLTARAPGHAVVIRPRLRASRSAALSHTPRGRPAPRLGGLSTCVHTLLLTRLLCKSRNSPIEMYLVRRL</sequence>
<dbReference type="EMBL" id="BGZK01000038">
    <property type="protein sequence ID" value="GBP09980.1"/>
    <property type="molecule type" value="Genomic_DNA"/>
</dbReference>
<proteinExistence type="predicted"/>
<dbReference type="Proteomes" id="UP000299102">
    <property type="component" value="Unassembled WGS sequence"/>
</dbReference>
<gene>
    <name evidence="1" type="ORF">EVAR_92508_1</name>
</gene>
<evidence type="ECO:0000313" key="1">
    <source>
        <dbReference type="EMBL" id="GBP09980.1"/>
    </source>
</evidence>